<dbReference type="OrthoDB" id="9858683at2"/>
<dbReference type="AlphaFoldDB" id="A0A4Q7ZTC8"/>
<dbReference type="RefSeq" id="WP_130512826.1">
    <property type="nucleotide sequence ID" value="NZ_SHKY01000001.1"/>
</dbReference>
<evidence type="ECO:0000313" key="1">
    <source>
        <dbReference type="EMBL" id="RZU54480.1"/>
    </source>
</evidence>
<sequence length="138" mass="14475">MSARNTPRTPRQTGTGATAVRALHDAAALLLTGHEGIRTEVFHPESGVAVILPSGYRWHVHLPHTGAIDIATYHAVLCGPDAAAVPAAPLITLANVEDLVSLVTASHAGPVAKLIDIDLLARLEIDLFDPDTLLDEGV</sequence>
<dbReference type="EMBL" id="SHKY01000001">
    <property type="protein sequence ID" value="RZU54480.1"/>
    <property type="molecule type" value="Genomic_DNA"/>
</dbReference>
<gene>
    <name evidence="1" type="ORF">EV385_6431</name>
</gene>
<reference evidence="1 2" key="1">
    <citation type="submission" date="2019-02" db="EMBL/GenBank/DDBJ databases">
        <title>Sequencing the genomes of 1000 actinobacteria strains.</title>
        <authorList>
            <person name="Klenk H.-P."/>
        </authorList>
    </citation>
    <scope>NUCLEOTIDE SEQUENCE [LARGE SCALE GENOMIC DNA]</scope>
    <source>
        <strain evidence="1 2">DSM 45162</strain>
    </source>
</reference>
<protein>
    <submittedName>
        <fullName evidence="1">Uncharacterized protein</fullName>
    </submittedName>
</protein>
<accession>A0A4Q7ZTC8</accession>
<evidence type="ECO:0000313" key="2">
    <source>
        <dbReference type="Proteomes" id="UP000292564"/>
    </source>
</evidence>
<dbReference type="Proteomes" id="UP000292564">
    <property type="component" value="Unassembled WGS sequence"/>
</dbReference>
<comment type="caution">
    <text evidence="1">The sequence shown here is derived from an EMBL/GenBank/DDBJ whole genome shotgun (WGS) entry which is preliminary data.</text>
</comment>
<keyword evidence="2" id="KW-1185">Reference proteome</keyword>
<proteinExistence type="predicted"/>
<name>A0A4Q7ZTC8_9ACTN</name>
<organism evidence="1 2">
    <name type="scientific">Krasilnikovia cinnamomea</name>
    <dbReference type="NCBI Taxonomy" id="349313"/>
    <lineage>
        <taxon>Bacteria</taxon>
        <taxon>Bacillati</taxon>
        <taxon>Actinomycetota</taxon>
        <taxon>Actinomycetes</taxon>
        <taxon>Micromonosporales</taxon>
        <taxon>Micromonosporaceae</taxon>
        <taxon>Krasilnikovia</taxon>
    </lineage>
</organism>